<evidence type="ECO:0000313" key="9">
    <source>
        <dbReference type="EMBL" id="MDA4843925.1"/>
    </source>
</evidence>
<name>A0ABT4VGV3_9HYPH</name>
<evidence type="ECO:0000256" key="5">
    <source>
        <dbReference type="ARBA" id="ARBA00022692"/>
    </source>
</evidence>
<dbReference type="PANTHER" id="PTHR36838">
    <property type="entry name" value="AUXIN EFFLUX CARRIER FAMILY PROTEIN"/>
    <property type="match status" value="1"/>
</dbReference>
<feature type="transmembrane region" description="Helical" evidence="8">
    <location>
        <begin position="69"/>
        <end position="89"/>
    </location>
</feature>
<feature type="transmembrane region" description="Helical" evidence="8">
    <location>
        <begin position="266"/>
        <end position="286"/>
    </location>
</feature>
<comment type="subcellular location">
    <subcellularLocation>
        <location evidence="1">Cell membrane</location>
        <topology evidence="1">Multi-pass membrane protein</topology>
    </subcellularLocation>
</comment>
<dbReference type="PANTHER" id="PTHR36838:SF3">
    <property type="entry name" value="TRANSPORTER AUXIN EFFLUX CARRIER EC FAMILY"/>
    <property type="match status" value="1"/>
</dbReference>
<keyword evidence="4" id="KW-1003">Cell membrane</keyword>
<gene>
    <name evidence="9" type="ORF">OOZ53_01125</name>
</gene>
<evidence type="ECO:0000313" key="10">
    <source>
        <dbReference type="Proteomes" id="UP001148313"/>
    </source>
</evidence>
<dbReference type="Pfam" id="PF03547">
    <property type="entry name" value="Mem_trans"/>
    <property type="match status" value="1"/>
</dbReference>
<evidence type="ECO:0000256" key="3">
    <source>
        <dbReference type="ARBA" id="ARBA00022448"/>
    </source>
</evidence>
<dbReference type="EMBL" id="JAPJZH010000001">
    <property type="protein sequence ID" value="MDA4843925.1"/>
    <property type="molecule type" value="Genomic_DNA"/>
</dbReference>
<dbReference type="InterPro" id="IPR038770">
    <property type="entry name" value="Na+/solute_symporter_sf"/>
</dbReference>
<evidence type="ECO:0000256" key="6">
    <source>
        <dbReference type="ARBA" id="ARBA00022989"/>
    </source>
</evidence>
<keyword evidence="7 8" id="KW-0472">Membrane</keyword>
<reference evidence="9" key="1">
    <citation type="submission" date="2022-11" db="EMBL/GenBank/DDBJ databases">
        <title>Hoeflea poritis sp. nov., isolated from scleractinian coral Porites lutea.</title>
        <authorList>
            <person name="Zhang G."/>
            <person name="Wei Q."/>
            <person name="Cai L."/>
        </authorList>
    </citation>
    <scope>NUCLEOTIDE SEQUENCE</scope>
    <source>
        <strain evidence="9">E7-10</strain>
    </source>
</reference>
<feature type="transmembrane region" description="Helical" evidence="8">
    <location>
        <begin position="292"/>
        <end position="312"/>
    </location>
</feature>
<dbReference type="RefSeq" id="WP_271087438.1">
    <property type="nucleotide sequence ID" value="NZ_JAPJZH010000001.1"/>
</dbReference>
<feature type="transmembrane region" description="Helical" evidence="8">
    <location>
        <begin position="166"/>
        <end position="185"/>
    </location>
</feature>
<proteinExistence type="inferred from homology"/>
<evidence type="ECO:0000256" key="7">
    <source>
        <dbReference type="ARBA" id="ARBA00023136"/>
    </source>
</evidence>
<comment type="similarity">
    <text evidence="2">Belongs to the auxin efflux carrier (TC 2.A.69) family.</text>
</comment>
<evidence type="ECO:0000256" key="4">
    <source>
        <dbReference type="ARBA" id="ARBA00022475"/>
    </source>
</evidence>
<dbReference type="Gene3D" id="1.20.1530.20">
    <property type="match status" value="1"/>
</dbReference>
<dbReference type="InterPro" id="IPR004776">
    <property type="entry name" value="Mem_transp_PIN-like"/>
</dbReference>
<comment type="caution">
    <text evidence="9">The sequence shown here is derived from an EMBL/GenBank/DDBJ whole genome shotgun (WGS) entry which is preliminary data.</text>
</comment>
<feature type="transmembrane region" description="Helical" evidence="8">
    <location>
        <begin position="12"/>
        <end position="31"/>
    </location>
</feature>
<keyword evidence="5 8" id="KW-0812">Transmembrane</keyword>
<evidence type="ECO:0000256" key="2">
    <source>
        <dbReference type="ARBA" id="ARBA00010145"/>
    </source>
</evidence>
<keyword evidence="3" id="KW-0813">Transport</keyword>
<feature type="transmembrane region" description="Helical" evidence="8">
    <location>
        <begin position="95"/>
        <end position="116"/>
    </location>
</feature>
<keyword evidence="6 8" id="KW-1133">Transmembrane helix</keyword>
<protein>
    <submittedName>
        <fullName evidence="9">AEC family transporter</fullName>
    </submittedName>
</protein>
<evidence type="ECO:0000256" key="1">
    <source>
        <dbReference type="ARBA" id="ARBA00004651"/>
    </source>
</evidence>
<accession>A0ABT4VGV3</accession>
<organism evidence="9 10">
    <name type="scientific">Hoeflea poritis</name>
    <dbReference type="NCBI Taxonomy" id="2993659"/>
    <lineage>
        <taxon>Bacteria</taxon>
        <taxon>Pseudomonadati</taxon>
        <taxon>Pseudomonadota</taxon>
        <taxon>Alphaproteobacteria</taxon>
        <taxon>Hyphomicrobiales</taxon>
        <taxon>Rhizobiaceae</taxon>
        <taxon>Hoeflea</taxon>
    </lineage>
</organism>
<keyword evidence="10" id="KW-1185">Reference proteome</keyword>
<feature type="transmembrane region" description="Helical" evidence="8">
    <location>
        <begin position="231"/>
        <end position="257"/>
    </location>
</feature>
<feature type="transmembrane region" description="Helical" evidence="8">
    <location>
        <begin position="136"/>
        <end position="154"/>
    </location>
</feature>
<evidence type="ECO:0000256" key="8">
    <source>
        <dbReference type="SAM" id="Phobius"/>
    </source>
</evidence>
<sequence length="316" mass="33312">MTLTERTIEDFLVLIGLAVIAIVLRARFTIGRGEEKVFARLVTDFALPALVFTSLSLDPFSVDQIFPAILMFATVATVSLFAWVTGTAIGLAPPVLGSFVLVAGVGSSSTLGYLLIRHAFGGGESIMAKVVTMGEFGVVVPLFTFGVAFARYYGEEPDSRHDFLHSAASLLKAPVILAAVLGIAVSRLGVDPHAAPASVLFNLLAVVGGSMDVLVAFSIGLMLRPVNLRNLLPLVVLVVVLKLLLEPIVALLIGYLFQLPEIDRQLLFIEAAMPSGAIAAIVAARYGCDGVVASSLVIATYLISLLLLPLILSLGI</sequence>
<feature type="transmembrane region" description="Helical" evidence="8">
    <location>
        <begin position="197"/>
        <end position="219"/>
    </location>
</feature>
<dbReference type="Proteomes" id="UP001148313">
    <property type="component" value="Unassembled WGS sequence"/>
</dbReference>